<evidence type="ECO:0000313" key="3">
    <source>
        <dbReference type="EMBL" id="RDY59754.1"/>
    </source>
</evidence>
<keyword evidence="1" id="KW-1133">Transmembrane helix</keyword>
<keyword evidence="3" id="KW-0378">Hydrolase</keyword>
<feature type="transmembrane region" description="Helical" evidence="1">
    <location>
        <begin position="178"/>
        <end position="197"/>
    </location>
</feature>
<comment type="caution">
    <text evidence="3">The sequence shown here is derived from an EMBL/GenBank/DDBJ whole genome shotgun (WGS) entry which is preliminary data.</text>
</comment>
<dbReference type="RefSeq" id="WP_116184367.1">
    <property type="nucleotide sequence ID" value="NZ_QTJX01000002.1"/>
</dbReference>
<feature type="domain" description="CAAX prenyl protease 2/Lysostaphin resistance protein A-like" evidence="2">
    <location>
        <begin position="117"/>
        <end position="216"/>
    </location>
</feature>
<organism evidence="3 4">
    <name type="scientific">Flagellimonas nanhaiensis</name>
    <dbReference type="NCBI Taxonomy" id="2292706"/>
    <lineage>
        <taxon>Bacteria</taxon>
        <taxon>Pseudomonadati</taxon>
        <taxon>Bacteroidota</taxon>
        <taxon>Flavobacteriia</taxon>
        <taxon>Flavobacteriales</taxon>
        <taxon>Flavobacteriaceae</taxon>
        <taxon>Flagellimonas</taxon>
    </lineage>
</organism>
<proteinExistence type="predicted"/>
<dbReference type="PANTHER" id="PTHR35797">
    <property type="entry name" value="PROTEASE-RELATED"/>
    <property type="match status" value="1"/>
</dbReference>
<keyword evidence="3" id="KW-0482">Metalloprotease</keyword>
<dbReference type="InterPro" id="IPR042150">
    <property type="entry name" value="MmRce1-like"/>
</dbReference>
<dbReference type="AlphaFoldDB" id="A0A371JQG8"/>
<accession>A0A371JQG8</accession>
<reference evidence="3 4" key="1">
    <citation type="submission" date="2018-08" db="EMBL/GenBank/DDBJ databases">
        <title>Muricauda nanhaiensis sp. nov., isolated from seawater of the South China Sea.</title>
        <authorList>
            <person name="Dang Y."/>
        </authorList>
    </citation>
    <scope>NUCLEOTIDE SEQUENCE [LARGE SCALE GENOMIC DNA]</scope>
    <source>
        <strain evidence="3 4">SM1704</strain>
    </source>
</reference>
<name>A0A371JQG8_9FLAO</name>
<dbReference type="GO" id="GO:0006508">
    <property type="term" value="P:proteolysis"/>
    <property type="evidence" value="ECO:0007669"/>
    <property type="project" value="UniProtKB-KW"/>
</dbReference>
<dbReference type="GO" id="GO:0080120">
    <property type="term" value="P:CAAX-box protein maturation"/>
    <property type="evidence" value="ECO:0007669"/>
    <property type="project" value="UniProtKB-ARBA"/>
</dbReference>
<dbReference type="InterPro" id="IPR003675">
    <property type="entry name" value="Rce1/LyrA-like_dom"/>
</dbReference>
<dbReference type="GO" id="GO:0008237">
    <property type="term" value="F:metallopeptidase activity"/>
    <property type="evidence" value="ECO:0007669"/>
    <property type="project" value="UniProtKB-KW"/>
</dbReference>
<gene>
    <name evidence="3" type="ORF">DX873_10350</name>
</gene>
<evidence type="ECO:0000259" key="2">
    <source>
        <dbReference type="Pfam" id="PF02517"/>
    </source>
</evidence>
<dbReference type="PANTHER" id="PTHR35797:SF1">
    <property type="entry name" value="PROTEASE"/>
    <property type="match status" value="1"/>
</dbReference>
<feature type="transmembrane region" description="Helical" evidence="1">
    <location>
        <begin position="204"/>
        <end position="226"/>
    </location>
</feature>
<sequence>MTTKASNIKNQLLLFFGLTYGISWLLFFVGHQTQIIPIIILGIWAPSITSVILTGYFFGKKGISQLFSRFKRTRIKWYWWVLLLLLPAAIHFTGRSLWQLSYEGALKPDILNISYWMGAIIPSFLIAGFGEELGWRGFALPRLQRNFSPVTASLILATVHLLWHLPTYWLGQGMHNVPFVYVLAFVFPWTFIFNWLYNKSGGSLLFAVGFHAISNASLSIVRFMPWDGDVPITPELLTQVSFPVEYGGPYLTVCLIYVLVALAVIFKGKFNQTNTDIP</sequence>
<feature type="transmembrane region" description="Helical" evidence="1">
    <location>
        <begin position="147"/>
        <end position="166"/>
    </location>
</feature>
<feature type="transmembrane region" description="Helical" evidence="1">
    <location>
        <begin position="35"/>
        <end position="57"/>
    </location>
</feature>
<keyword evidence="3" id="KW-0645">Protease</keyword>
<feature type="transmembrane region" description="Helical" evidence="1">
    <location>
        <begin position="77"/>
        <end position="93"/>
    </location>
</feature>
<keyword evidence="1" id="KW-0812">Transmembrane</keyword>
<feature type="transmembrane region" description="Helical" evidence="1">
    <location>
        <begin position="12"/>
        <end position="29"/>
    </location>
</feature>
<dbReference type="EMBL" id="QTJX01000002">
    <property type="protein sequence ID" value="RDY59754.1"/>
    <property type="molecule type" value="Genomic_DNA"/>
</dbReference>
<protein>
    <submittedName>
        <fullName evidence="3">CPBP family intramembrane metalloprotease</fullName>
    </submittedName>
</protein>
<keyword evidence="1" id="KW-0472">Membrane</keyword>
<evidence type="ECO:0000313" key="4">
    <source>
        <dbReference type="Proteomes" id="UP000261828"/>
    </source>
</evidence>
<dbReference type="Proteomes" id="UP000261828">
    <property type="component" value="Unassembled WGS sequence"/>
</dbReference>
<dbReference type="Pfam" id="PF02517">
    <property type="entry name" value="Rce1-like"/>
    <property type="match status" value="1"/>
</dbReference>
<dbReference type="GO" id="GO:0004175">
    <property type="term" value="F:endopeptidase activity"/>
    <property type="evidence" value="ECO:0007669"/>
    <property type="project" value="UniProtKB-ARBA"/>
</dbReference>
<feature type="transmembrane region" description="Helical" evidence="1">
    <location>
        <begin position="113"/>
        <end position="135"/>
    </location>
</feature>
<feature type="transmembrane region" description="Helical" evidence="1">
    <location>
        <begin position="246"/>
        <end position="266"/>
    </location>
</feature>
<keyword evidence="4" id="KW-1185">Reference proteome</keyword>
<dbReference type="OrthoDB" id="9777755at2"/>
<evidence type="ECO:0000256" key="1">
    <source>
        <dbReference type="SAM" id="Phobius"/>
    </source>
</evidence>